<dbReference type="AlphaFoldDB" id="A0A7W6DQQ9"/>
<dbReference type="RefSeq" id="WP_183967910.1">
    <property type="nucleotide sequence ID" value="NZ_BAABBZ010000019.1"/>
</dbReference>
<reference evidence="1 2" key="1">
    <citation type="submission" date="2020-08" db="EMBL/GenBank/DDBJ databases">
        <title>Genomic Encyclopedia of Type Strains, Phase IV (KMG-IV): sequencing the most valuable type-strain genomes for metagenomic binning, comparative biology and taxonomic classification.</title>
        <authorList>
            <person name="Goeker M."/>
        </authorList>
    </citation>
    <scope>NUCLEOTIDE SEQUENCE [LARGE SCALE GENOMIC DNA]</scope>
    <source>
        <strain evidence="1 2">DSM 102235</strain>
    </source>
</reference>
<proteinExistence type="predicted"/>
<dbReference type="Proteomes" id="UP000541426">
    <property type="component" value="Unassembled WGS sequence"/>
</dbReference>
<protein>
    <recommendedName>
        <fullName evidence="3">Dihydroorotate dehydrogenase</fullName>
    </recommendedName>
</protein>
<dbReference type="EMBL" id="JACIEJ010000008">
    <property type="protein sequence ID" value="MBB3987069.1"/>
    <property type="molecule type" value="Genomic_DNA"/>
</dbReference>
<accession>A0A7W6DQQ9</accession>
<gene>
    <name evidence="1" type="ORF">GGQ68_003413</name>
</gene>
<sequence>MTDGHTERMDDAGLEGLFAAARDDAPVPSGDFMARLTEQALAEMPVAGAQVPEPRPGLWAQLWPALGGWRGLSGLVTACAVGVWLGISPPAAMTTGLGLDDLWGRNADLGEMGVDPLSGFELALLEG</sequence>
<evidence type="ECO:0000313" key="1">
    <source>
        <dbReference type="EMBL" id="MBB3987069.1"/>
    </source>
</evidence>
<evidence type="ECO:0008006" key="3">
    <source>
        <dbReference type="Google" id="ProtNLM"/>
    </source>
</evidence>
<evidence type="ECO:0000313" key="2">
    <source>
        <dbReference type="Proteomes" id="UP000541426"/>
    </source>
</evidence>
<comment type="caution">
    <text evidence="1">The sequence shown here is derived from an EMBL/GenBank/DDBJ whole genome shotgun (WGS) entry which is preliminary data.</text>
</comment>
<keyword evidence="2" id="KW-1185">Reference proteome</keyword>
<name>A0A7W6DQQ9_9RHOB</name>
<organism evidence="1 2">
    <name type="scientific">Sagittula marina</name>
    <dbReference type="NCBI Taxonomy" id="943940"/>
    <lineage>
        <taxon>Bacteria</taxon>
        <taxon>Pseudomonadati</taxon>
        <taxon>Pseudomonadota</taxon>
        <taxon>Alphaproteobacteria</taxon>
        <taxon>Rhodobacterales</taxon>
        <taxon>Roseobacteraceae</taxon>
        <taxon>Sagittula</taxon>
    </lineage>
</organism>